<evidence type="ECO:0000313" key="3">
    <source>
        <dbReference type="Proteomes" id="UP001448207"/>
    </source>
</evidence>
<sequence length="63" mass="7074">MTLYISLCVLLHHYSLLPSSVLAPVHKYLLLSFNLVVSASLIIHCFLHIPSCVLISLHITPMF</sequence>
<keyword evidence="1" id="KW-1133">Transmembrane helix</keyword>
<dbReference type="EMBL" id="JBCLYO010000003">
    <property type="protein sequence ID" value="KAL0091649.1"/>
    <property type="molecule type" value="Genomic_DNA"/>
</dbReference>
<keyword evidence="1" id="KW-0812">Transmembrane</keyword>
<accession>A0ABR3B6E9</accession>
<comment type="caution">
    <text evidence="2">The sequence shown here is derived from an EMBL/GenBank/DDBJ whole genome shotgun (WGS) entry which is preliminary data.</text>
</comment>
<feature type="transmembrane region" description="Helical" evidence="1">
    <location>
        <begin position="28"/>
        <end position="57"/>
    </location>
</feature>
<reference evidence="2 3" key="1">
    <citation type="submission" date="2024-04" db="EMBL/GenBank/DDBJ databases">
        <title>Symmetric and asymmetric DNA N6-adenine methylation regulates different biological responses in Mucorales.</title>
        <authorList>
            <consortium name="Lawrence Berkeley National Laboratory"/>
            <person name="Lax C."/>
            <person name="Mondo S.J."/>
            <person name="Osorio-Concepcion M."/>
            <person name="Muszewska A."/>
            <person name="Corrochano-Luque M."/>
            <person name="Gutierrez G."/>
            <person name="Riley R."/>
            <person name="Lipzen A."/>
            <person name="Guo J."/>
            <person name="Hundley H."/>
            <person name="Amirebrahimi M."/>
            <person name="Ng V."/>
            <person name="Lorenzo-Gutierrez D."/>
            <person name="Binder U."/>
            <person name="Yang J."/>
            <person name="Song Y."/>
            <person name="Canovas D."/>
            <person name="Navarro E."/>
            <person name="Freitag M."/>
            <person name="Gabaldon T."/>
            <person name="Grigoriev I.V."/>
            <person name="Corrochano L.M."/>
            <person name="Nicolas F.E."/>
            <person name="Garre V."/>
        </authorList>
    </citation>
    <scope>NUCLEOTIDE SEQUENCE [LARGE SCALE GENOMIC DNA]</scope>
    <source>
        <strain evidence="2 3">L51</strain>
    </source>
</reference>
<keyword evidence="3" id="KW-1185">Reference proteome</keyword>
<name>A0ABR3B6E9_PHYBL</name>
<protein>
    <submittedName>
        <fullName evidence="2">Uncharacterized protein</fullName>
    </submittedName>
</protein>
<organism evidence="2 3">
    <name type="scientific">Phycomyces blakesleeanus</name>
    <dbReference type="NCBI Taxonomy" id="4837"/>
    <lineage>
        <taxon>Eukaryota</taxon>
        <taxon>Fungi</taxon>
        <taxon>Fungi incertae sedis</taxon>
        <taxon>Mucoromycota</taxon>
        <taxon>Mucoromycotina</taxon>
        <taxon>Mucoromycetes</taxon>
        <taxon>Mucorales</taxon>
        <taxon>Phycomycetaceae</taxon>
        <taxon>Phycomyces</taxon>
    </lineage>
</organism>
<evidence type="ECO:0000313" key="2">
    <source>
        <dbReference type="EMBL" id="KAL0091649.1"/>
    </source>
</evidence>
<keyword evidence="1" id="KW-0472">Membrane</keyword>
<proteinExistence type="predicted"/>
<gene>
    <name evidence="2" type="ORF">J3Q64DRAFT_1724677</name>
</gene>
<dbReference type="Proteomes" id="UP001448207">
    <property type="component" value="Unassembled WGS sequence"/>
</dbReference>
<evidence type="ECO:0000256" key="1">
    <source>
        <dbReference type="SAM" id="Phobius"/>
    </source>
</evidence>